<dbReference type="Proteomes" id="UP000593572">
    <property type="component" value="Unassembled WGS sequence"/>
</dbReference>
<comment type="caution">
    <text evidence="1">The sequence shown here is derived from an EMBL/GenBank/DDBJ whole genome shotgun (WGS) entry which is preliminary data.</text>
</comment>
<keyword evidence="2" id="KW-1185">Reference proteome</keyword>
<name>A0A7J8NHL3_9ROSI</name>
<gene>
    <name evidence="1" type="ORF">Golob_024131</name>
</gene>
<organism evidence="1 2">
    <name type="scientific">Gossypium lobatum</name>
    <dbReference type="NCBI Taxonomy" id="34289"/>
    <lineage>
        <taxon>Eukaryota</taxon>
        <taxon>Viridiplantae</taxon>
        <taxon>Streptophyta</taxon>
        <taxon>Embryophyta</taxon>
        <taxon>Tracheophyta</taxon>
        <taxon>Spermatophyta</taxon>
        <taxon>Magnoliopsida</taxon>
        <taxon>eudicotyledons</taxon>
        <taxon>Gunneridae</taxon>
        <taxon>Pentapetalae</taxon>
        <taxon>rosids</taxon>
        <taxon>malvids</taxon>
        <taxon>Malvales</taxon>
        <taxon>Malvaceae</taxon>
        <taxon>Malvoideae</taxon>
        <taxon>Gossypium</taxon>
    </lineage>
</organism>
<dbReference type="EMBL" id="JABEZX010347321">
    <property type="protein sequence ID" value="MBA0576396.1"/>
    <property type="molecule type" value="Genomic_DNA"/>
</dbReference>
<proteinExistence type="predicted"/>
<sequence length="97" mass="11468">MQYKKLVNNVTCPQCGRGAETADYLIRDCPIDRNTRIHERKVNKRREIARFIVYYITEINETDRRNLTKEHEAVKWRGPSGYAIKINFDSAYDGRNC</sequence>
<accession>A0A7J8NHL3</accession>
<dbReference type="AlphaFoldDB" id="A0A7J8NHL3"/>
<reference evidence="1 2" key="1">
    <citation type="journal article" date="2019" name="Genome Biol. Evol.">
        <title>Insights into the evolution of the New World diploid cottons (Gossypium, subgenus Houzingenia) based on genome sequencing.</title>
        <authorList>
            <person name="Grover C.E."/>
            <person name="Arick M.A. 2nd"/>
            <person name="Thrash A."/>
            <person name="Conover J.L."/>
            <person name="Sanders W.S."/>
            <person name="Peterson D.G."/>
            <person name="Frelichowski J.E."/>
            <person name="Scheffler J.A."/>
            <person name="Scheffler B.E."/>
            <person name="Wendel J.F."/>
        </authorList>
    </citation>
    <scope>NUCLEOTIDE SEQUENCE [LARGE SCALE GENOMIC DNA]</scope>
    <source>
        <strain evidence="1">157</strain>
        <tissue evidence="1">Leaf</tissue>
    </source>
</reference>
<evidence type="ECO:0000313" key="2">
    <source>
        <dbReference type="Proteomes" id="UP000593572"/>
    </source>
</evidence>
<evidence type="ECO:0000313" key="1">
    <source>
        <dbReference type="EMBL" id="MBA0576396.1"/>
    </source>
</evidence>
<feature type="non-terminal residue" evidence="1">
    <location>
        <position position="1"/>
    </location>
</feature>
<protein>
    <submittedName>
        <fullName evidence="1">Uncharacterized protein</fullName>
    </submittedName>
</protein>